<dbReference type="Proteomes" id="UP000691718">
    <property type="component" value="Unassembled WGS sequence"/>
</dbReference>
<keyword evidence="3" id="KW-0227">DNA damage</keyword>
<keyword evidence="9" id="KW-1185">Reference proteome</keyword>
<dbReference type="FunFam" id="1.10.1420.10:FF:000005">
    <property type="entry name" value="DNA mismatch repair protein"/>
    <property type="match status" value="1"/>
</dbReference>
<dbReference type="InterPro" id="IPR007695">
    <property type="entry name" value="DNA_mismatch_repair_MutS-lik_N"/>
</dbReference>
<dbReference type="Pfam" id="PF05225">
    <property type="entry name" value="HTH_psq"/>
    <property type="match status" value="1"/>
</dbReference>
<comment type="caution">
    <text evidence="8">The sequence shown here is derived from an EMBL/GenBank/DDBJ whole genome shotgun (WGS) entry which is preliminary data.</text>
</comment>
<feature type="compositionally biased region" description="Polar residues" evidence="6">
    <location>
        <begin position="1"/>
        <end position="44"/>
    </location>
</feature>
<dbReference type="InterPro" id="IPR007860">
    <property type="entry name" value="DNA_mmatch_repair_MutS_con_dom"/>
</dbReference>
<dbReference type="GO" id="GO:0140664">
    <property type="term" value="F:ATP-dependent DNA damage sensor activity"/>
    <property type="evidence" value="ECO:0007669"/>
    <property type="project" value="InterPro"/>
</dbReference>
<dbReference type="FunFam" id="3.40.1170.10:FF:000002">
    <property type="entry name" value="DNA mismatch repair protein"/>
    <property type="match status" value="1"/>
</dbReference>
<dbReference type="Pfam" id="PF01624">
    <property type="entry name" value="MutS_I"/>
    <property type="match status" value="1"/>
</dbReference>
<accession>A0A8S3Y1S5</accession>
<dbReference type="Pfam" id="PF00488">
    <property type="entry name" value="MutS_V"/>
    <property type="match status" value="1"/>
</dbReference>
<dbReference type="InterPro" id="IPR000432">
    <property type="entry name" value="DNA_mismatch_repair_MutS_C"/>
</dbReference>
<dbReference type="PROSITE" id="PS00486">
    <property type="entry name" value="DNA_MISMATCH_REPAIR_2"/>
    <property type="match status" value="1"/>
</dbReference>
<evidence type="ECO:0000313" key="8">
    <source>
        <dbReference type="EMBL" id="CAG5051471.1"/>
    </source>
</evidence>
<dbReference type="Pfam" id="PF05188">
    <property type="entry name" value="MutS_II"/>
    <property type="match status" value="1"/>
</dbReference>
<keyword evidence="5" id="KW-0238">DNA-binding</keyword>
<dbReference type="NCBIfam" id="NF003810">
    <property type="entry name" value="PRK05399.1"/>
    <property type="match status" value="1"/>
</dbReference>
<feature type="compositionally biased region" description="Polar residues" evidence="6">
    <location>
        <begin position="136"/>
        <end position="149"/>
    </location>
</feature>
<dbReference type="GO" id="GO:0006298">
    <property type="term" value="P:mismatch repair"/>
    <property type="evidence" value="ECO:0007669"/>
    <property type="project" value="InterPro"/>
</dbReference>
<evidence type="ECO:0000313" key="9">
    <source>
        <dbReference type="Proteomes" id="UP000691718"/>
    </source>
</evidence>
<dbReference type="InterPro" id="IPR007861">
    <property type="entry name" value="DNA_mismatch_repair_MutS_clamp"/>
</dbReference>
<dbReference type="Pfam" id="PF05192">
    <property type="entry name" value="MutS_III"/>
    <property type="match status" value="1"/>
</dbReference>
<dbReference type="InterPro" id="IPR007696">
    <property type="entry name" value="DNA_mismatch_repair_MutS_core"/>
</dbReference>
<feature type="compositionally biased region" description="Basic and acidic residues" evidence="6">
    <location>
        <begin position="45"/>
        <end position="69"/>
    </location>
</feature>
<evidence type="ECO:0000256" key="3">
    <source>
        <dbReference type="ARBA" id="ARBA00022763"/>
    </source>
</evidence>
<name>A0A8S3Y1S5_PARAO</name>
<keyword evidence="4" id="KW-0067">ATP-binding</keyword>
<feature type="region of interest" description="Disordered" evidence="6">
    <location>
        <begin position="1"/>
        <end position="149"/>
    </location>
</feature>
<evidence type="ECO:0000259" key="7">
    <source>
        <dbReference type="PROSITE" id="PS00486"/>
    </source>
</evidence>
<dbReference type="Pfam" id="PF05190">
    <property type="entry name" value="MutS_IV"/>
    <property type="match status" value="1"/>
</dbReference>
<proteinExistence type="inferred from homology"/>
<evidence type="ECO:0000256" key="2">
    <source>
        <dbReference type="ARBA" id="ARBA00022741"/>
    </source>
</evidence>
<evidence type="ECO:0000256" key="6">
    <source>
        <dbReference type="SAM" id="MobiDB-lite"/>
    </source>
</evidence>
<dbReference type="GO" id="GO:0030983">
    <property type="term" value="F:mismatched DNA binding"/>
    <property type="evidence" value="ECO:0007669"/>
    <property type="project" value="InterPro"/>
</dbReference>
<evidence type="ECO:0000256" key="1">
    <source>
        <dbReference type="ARBA" id="ARBA00006271"/>
    </source>
</evidence>
<reference evidence="8" key="1">
    <citation type="submission" date="2021-04" db="EMBL/GenBank/DDBJ databases">
        <authorList>
            <person name="Tunstrom K."/>
        </authorList>
    </citation>
    <scope>NUCLEOTIDE SEQUENCE</scope>
</reference>
<sequence>MSKRNSVGNTLFNYFTKTPPSNKKLKSNNIGSDAISNQNLFNSNKDLKIENNKRERQTTPSPEENKTHDESDDDVLVASKKRKRIRLNPVDSDDSDIENRDVKTQPKDTLQKRLQDSFKYDPNESLTSSKEKKTSIDGSSKNQSKPLEQQETAVIADDGDWAHCKLDWLKPDKIRDAKKRRPDHPDYDPTTLYVPTDYYNSQTPGHKQWWDMKSAHFDCVLFFKVGKFYELYHMDAAVGVNELGFSYMKGQFAHSGFPESAYGRMASTLVSKGYKVARVEQTETPEMMQERCKKYGQTSKADKVVRREICQVSVRGAQVYGLQDPGPADAAAVYLLAIAEEESNGCSTYGVCFVDTSIGQFHVGQFHDDKHSSRLLTTIAHFPPALLVFDRKHTTSHTSKLLTTHCHNARREPLSMWTPEKTLKILAEKYYKTNADGDWPAGLKMFLHEGDALGLTPAANSYLAIKALGGCVAFLTDCLLDIQILDMAHFTSYSPPDVINRTLSPELKAQNQWRGGNIMVLDAITLRNLRIVQDDGCLYDKLNFCSTAMGKRLLYQWVCSPSCSLTVIKERQEAVKMLLENQELCQDAKNILTTLPDLERLLAKVHALGNLKRAQNHPDARAIFYEEKTYSKRKVLDFISVLQGFTAVLKLVDLFSDVESQLLKGVTQFQPEGKFPDYKDTLKFFKEAFNQQEAEKEGRILPGQGVDQEYDSALQTIQQIEDELKEYLVEQEKYFKCRLKYVGTDKKRYQLEVPHGNASKAGSEYHLEGARKGFKRFSTTETKDFLSRMIAAEEQKTKVLKDLNRRIFEKFSSHRNQWEAAVQCISTLDILLSFAEFARQQNGDICLPEITFDKTKKPYIEIVEGRHPCIPIVNDFIPNDTELGVEGASLLLLTGPNMGGKSTLMRQVGLLTVLAHLGSYVPAQECSLSLVDRIFTRLGASDDILSGQSTFLVEMNETAAIVKHATVHSLVLLDELGRGTSTYDGTAIASAVCVELAARECRAVFSTHYHSLVQYLAAQPGVQLGHMACMVETDESTVDCEDDIPEETITFLYKLTPGACPKSYGFNAARLAGIPREITKRAQLISRNLEKEATCVRAFRSIIKMEGMYVRVWQLFFKDDLLMCWDLMADLENRIKTQSDIPDTIRVQTKVKKCLDAIQSKVLTQRAAAELFNIPRSTLKNKLTRKHLDKPDKPTIFTEEEEKAFEAHITALSEYEFPLTAFDLKMIIKNYLESQGRVVKNFKNNIPGKDWLASFLSRNQSLSRPLANNIKRVRRAQVSEDVISNFIENYDKELESVPPENIFNYDESNLCDDPGKKTYCAEEEQNIRKQSIASMEEQSSGKTGIYSIDKGEPLARLPKQDRIINAGLIGNSFMHKLVQYRAEACPEQKTIRKKKLNVPPGKSICATDLAEAGLSGLQHAKTIKEKKRATKRGQHNVSSSSSCSDRTISLASSTEDHIMPHDSEDDVLLANYVSD</sequence>
<feature type="compositionally biased region" description="Basic residues" evidence="6">
    <location>
        <begin position="1425"/>
        <end position="1434"/>
    </location>
</feature>
<evidence type="ECO:0000256" key="4">
    <source>
        <dbReference type="ARBA" id="ARBA00022840"/>
    </source>
</evidence>
<evidence type="ECO:0000256" key="5">
    <source>
        <dbReference type="ARBA" id="ARBA00023125"/>
    </source>
</evidence>
<dbReference type="SMART" id="SM00534">
    <property type="entry name" value="MUTSac"/>
    <property type="match status" value="1"/>
</dbReference>
<dbReference type="OrthoDB" id="121051at2759"/>
<keyword evidence="2" id="KW-0547">Nucleotide-binding</keyword>
<comment type="similarity">
    <text evidence="1">Belongs to the DNA mismatch repair MutS family.</text>
</comment>
<dbReference type="GO" id="GO:0032301">
    <property type="term" value="C:MutSalpha complex"/>
    <property type="evidence" value="ECO:0007669"/>
    <property type="project" value="TreeGrafter"/>
</dbReference>
<feature type="domain" description="DNA mismatch repair proteins mutS family" evidence="7">
    <location>
        <begin position="969"/>
        <end position="985"/>
    </location>
</feature>
<dbReference type="PANTHER" id="PTHR11361">
    <property type="entry name" value="DNA MISMATCH REPAIR PROTEIN MUTS FAMILY MEMBER"/>
    <property type="match status" value="1"/>
</dbReference>
<organism evidence="8 9">
    <name type="scientific">Parnassius apollo</name>
    <name type="common">Apollo butterfly</name>
    <name type="synonym">Papilio apollo</name>
    <dbReference type="NCBI Taxonomy" id="110799"/>
    <lineage>
        <taxon>Eukaryota</taxon>
        <taxon>Metazoa</taxon>
        <taxon>Ecdysozoa</taxon>
        <taxon>Arthropoda</taxon>
        <taxon>Hexapoda</taxon>
        <taxon>Insecta</taxon>
        <taxon>Pterygota</taxon>
        <taxon>Neoptera</taxon>
        <taxon>Endopterygota</taxon>
        <taxon>Lepidoptera</taxon>
        <taxon>Glossata</taxon>
        <taxon>Ditrysia</taxon>
        <taxon>Papilionoidea</taxon>
        <taxon>Papilionidae</taxon>
        <taxon>Parnassiinae</taxon>
        <taxon>Parnassini</taxon>
        <taxon>Parnassius</taxon>
        <taxon>Parnassius</taxon>
    </lineage>
</organism>
<feature type="compositionally biased region" description="Basic and acidic residues" evidence="6">
    <location>
        <begin position="97"/>
        <end position="122"/>
    </location>
</feature>
<dbReference type="EMBL" id="CAJQZP010001501">
    <property type="protein sequence ID" value="CAG5051471.1"/>
    <property type="molecule type" value="Genomic_DNA"/>
</dbReference>
<dbReference type="InterPro" id="IPR045076">
    <property type="entry name" value="MutS"/>
</dbReference>
<feature type="region of interest" description="Disordered" evidence="6">
    <location>
        <begin position="1425"/>
        <end position="1448"/>
    </location>
</feature>
<dbReference type="GO" id="GO:0005524">
    <property type="term" value="F:ATP binding"/>
    <property type="evidence" value="ECO:0007669"/>
    <property type="project" value="UniProtKB-KW"/>
</dbReference>
<dbReference type="PANTHER" id="PTHR11361:SF148">
    <property type="entry name" value="DNA MISMATCH REPAIR PROTEIN MSH6"/>
    <property type="match status" value="1"/>
</dbReference>
<dbReference type="SMART" id="SM00533">
    <property type="entry name" value="MUTSd"/>
    <property type="match status" value="1"/>
</dbReference>
<protein>
    <submittedName>
        <fullName evidence="8">(apollo) hypothetical protein</fullName>
    </submittedName>
</protein>
<dbReference type="InterPro" id="IPR007889">
    <property type="entry name" value="HTH_Psq"/>
</dbReference>
<gene>
    <name evidence="8" type="ORF">PAPOLLO_LOCUS25076</name>
</gene>